<evidence type="ECO:0000313" key="2">
    <source>
        <dbReference type="Proteomes" id="UP000311382"/>
    </source>
</evidence>
<keyword evidence="2" id="KW-1185">Reference proteome</keyword>
<accession>A0A5C5FTL9</accession>
<evidence type="ECO:0008006" key="3">
    <source>
        <dbReference type="Google" id="ProtNLM"/>
    </source>
</evidence>
<dbReference type="OrthoDB" id="2519322at2759"/>
<name>A0A5C5FTL9_9BASI</name>
<dbReference type="Proteomes" id="UP000311382">
    <property type="component" value="Unassembled WGS sequence"/>
</dbReference>
<evidence type="ECO:0000313" key="1">
    <source>
        <dbReference type="EMBL" id="TNY19596.1"/>
    </source>
</evidence>
<sequence length="151" mass="16840">MPLDQLTQPCEVCGVDTTSRCSSCQLAGIDFFFRSKEPRCSCVWPAHKLVCGPGKALPFAARPIVNTEFAIARECLEERAILDRPGPQSLRKELEKLGSNNEHTQKPLIVNFVRCVVSQHLSHPDPTNPVGRHVSQLDGRNVDYFDEWAPA</sequence>
<organism evidence="1 2">
    <name type="scientific">Rhodotorula diobovata</name>
    <dbReference type="NCBI Taxonomy" id="5288"/>
    <lineage>
        <taxon>Eukaryota</taxon>
        <taxon>Fungi</taxon>
        <taxon>Dikarya</taxon>
        <taxon>Basidiomycota</taxon>
        <taxon>Pucciniomycotina</taxon>
        <taxon>Microbotryomycetes</taxon>
        <taxon>Sporidiobolales</taxon>
        <taxon>Sporidiobolaceae</taxon>
        <taxon>Rhodotorula</taxon>
    </lineage>
</organism>
<dbReference type="EMBL" id="SOZI01000090">
    <property type="protein sequence ID" value="TNY19596.1"/>
    <property type="molecule type" value="Genomic_DNA"/>
</dbReference>
<protein>
    <recommendedName>
        <fullName evidence="3">MYND-type domain-containing protein</fullName>
    </recommendedName>
</protein>
<proteinExistence type="predicted"/>
<dbReference type="AlphaFoldDB" id="A0A5C5FTL9"/>
<comment type="caution">
    <text evidence="1">The sequence shown here is derived from an EMBL/GenBank/DDBJ whole genome shotgun (WGS) entry which is preliminary data.</text>
</comment>
<gene>
    <name evidence="1" type="ORF">DMC30DRAFT_417729</name>
</gene>
<reference evidence="1 2" key="1">
    <citation type="submission" date="2019-03" db="EMBL/GenBank/DDBJ databases">
        <title>Rhodosporidium diobovatum UCD-FST 08-225 genome sequencing, assembly, and annotation.</title>
        <authorList>
            <person name="Fakankun I.U."/>
            <person name="Fristensky B."/>
            <person name="Levin D.B."/>
        </authorList>
    </citation>
    <scope>NUCLEOTIDE SEQUENCE [LARGE SCALE GENOMIC DNA]</scope>
    <source>
        <strain evidence="1 2">UCD-FST 08-225</strain>
    </source>
</reference>